<evidence type="ECO:0008006" key="3">
    <source>
        <dbReference type="Google" id="ProtNLM"/>
    </source>
</evidence>
<gene>
    <name evidence="1" type="ORF">FHK87_11265</name>
</gene>
<dbReference type="OrthoDB" id="1431305at2"/>
<dbReference type="RefSeq" id="WP_140592834.1">
    <property type="nucleotide sequence ID" value="NZ_VFWZ01000003.1"/>
</dbReference>
<dbReference type="PROSITE" id="PS51257">
    <property type="entry name" value="PROKAR_LIPOPROTEIN"/>
    <property type="match status" value="1"/>
</dbReference>
<organism evidence="1 2">
    <name type="scientific">Aquimarina algicola</name>
    <dbReference type="NCBI Taxonomy" id="2589995"/>
    <lineage>
        <taxon>Bacteria</taxon>
        <taxon>Pseudomonadati</taxon>
        <taxon>Bacteroidota</taxon>
        <taxon>Flavobacteriia</taxon>
        <taxon>Flavobacteriales</taxon>
        <taxon>Flavobacteriaceae</taxon>
        <taxon>Aquimarina</taxon>
    </lineage>
</organism>
<dbReference type="Proteomes" id="UP000315540">
    <property type="component" value="Unassembled WGS sequence"/>
</dbReference>
<comment type="caution">
    <text evidence="1">The sequence shown here is derived from an EMBL/GenBank/DDBJ whole genome shotgun (WGS) entry which is preliminary data.</text>
</comment>
<reference evidence="1 2" key="1">
    <citation type="submission" date="2019-06" db="EMBL/GenBank/DDBJ databases">
        <authorList>
            <person name="Meng X."/>
        </authorList>
    </citation>
    <scope>NUCLEOTIDE SEQUENCE [LARGE SCALE GENOMIC DNA]</scope>
    <source>
        <strain evidence="1 2">M625</strain>
    </source>
</reference>
<keyword evidence="2" id="KW-1185">Reference proteome</keyword>
<evidence type="ECO:0000313" key="2">
    <source>
        <dbReference type="Proteomes" id="UP000315540"/>
    </source>
</evidence>
<dbReference type="AlphaFoldDB" id="A0A504J4X2"/>
<evidence type="ECO:0000313" key="1">
    <source>
        <dbReference type="EMBL" id="TPN85857.1"/>
    </source>
</evidence>
<sequence length="196" mass="22624">MKHISKYLLIVLFLLACKIENKNKSSLIAETKEAITQQKDTIKIKSAIGKSYNQYLHEIEEFKKYDNHGSWSIYDNFGNENQDFKEYGLATLDIFERNRKEGTSIKKGIKFIVLLNSNIVIDYIDVEDLTISENLILYSDGVQLNGKIDKELFAFAPYIEEDEEIITEVNKVYRADKETGKIFEIPTDGISIISDY</sequence>
<accession>A0A504J4X2</accession>
<protein>
    <recommendedName>
        <fullName evidence="3">WG repeat-containing protein</fullName>
    </recommendedName>
</protein>
<proteinExistence type="predicted"/>
<dbReference type="EMBL" id="VFWZ01000003">
    <property type="protein sequence ID" value="TPN85857.1"/>
    <property type="molecule type" value="Genomic_DNA"/>
</dbReference>
<name>A0A504J4X2_9FLAO</name>